<feature type="region of interest" description="Disordered" evidence="2">
    <location>
        <begin position="159"/>
        <end position="186"/>
    </location>
</feature>
<reference evidence="3" key="1">
    <citation type="journal article" date="2019" name="Sci. Rep.">
        <title>Draft genome of Tanacetum cinerariifolium, the natural source of mosquito coil.</title>
        <authorList>
            <person name="Yamashiro T."/>
            <person name="Shiraishi A."/>
            <person name="Satake H."/>
            <person name="Nakayama K."/>
        </authorList>
    </citation>
    <scope>NUCLEOTIDE SEQUENCE</scope>
</reference>
<evidence type="ECO:0000313" key="3">
    <source>
        <dbReference type="EMBL" id="GEU88608.1"/>
    </source>
</evidence>
<organism evidence="3">
    <name type="scientific">Tanacetum cinerariifolium</name>
    <name type="common">Dalmatian daisy</name>
    <name type="synonym">Chrysanthemum cinerariifolium</name>
    <dbReference type="NCBI Taxonomy" id="118510"/>
    <lineage>
        <taxon>Eukaryota</taxon>
        <taxon>Viridiplantae</taxon>
        <taxon>Streptophyta</taxon>
        <taxon>Embryophyta</taxon>
        <taxon>Tracheophyta</taxon>
        <taxon>Spermatophyta</taxon>
        <taxon>Magnoliopsida</taxon>
        <taxon>eudicotyledons</taxon>
        <taxon>Gunneridae</taxon>
        <taxon>Pentapetalae</taxon>
        <taxon>asterids</taxon>
        <taxon>campanulids</taxon>
        <taxon>Asterales</taxon>
        <taxon>Asteraceae</taxon>
        <taxon>Asteroideae</taxon>
        <taxon>Anthemideae</taxon>
        <taxon>Anthemidinae</taxon>
        <taxon>Tanacetum</taxon>
    </lineage>
</organism>
<feature type="coiled-coil region" evidence="1">
    <location>
        <begin position="196"/>
        <end position="223"/>
    </location>
</feature>
<evidence type="ECO:0008006" key="4">
    <source>
        <dbReference type="Google" id="ProtNLM"/>
    </source>
</evidence>
<keyword evidence="1" id="KW-0175">Coiled coil</keyword>
<accession>A0A6L2NQK3</accession>
<dbReference type="AlphaFoldDB" id="A0A6L2NQK3"/>
<comment type="caution">
    <text evidence="3">The sequence shown here is derived from an EMBL/GenBank/DDBJ whole genome shotgun (WGS) entry which is preliminary data.</text>
</comment>
<dbReference type="EMBL" id="BKCJ010009786">
    <property type="protein sequence ID" value="GEU88608.1"/>
    <property type="molecule type" value="Genomic_DNA"/>
</dbReference>
<evidence type="ECO:0000256" key="1">
    <source>
        <dbReference type="SAM" id="Coils"/>
    </source>
</evidence>
<gene>
    <name evidence="3" type="ORF">Tci_060586</name>
</gene>
<proteinExistence type="predicted"/>
<evidence type="ECO:0000256" key="2">
    <source>
        <dbReference type="SAM" id="MobiDB-lite"/>
    </source>
</evidence>
<feature type="compositionally biased region" description="Low complexity" evidence="2">
    <location>
        <begin position="171"/>
        <end position="186"/>
    </location>
</feature>
<sequence>MGYENPSTKLTFYKAFLLPQWKFLMHTILQCMSAKRTSWNEFSSSMASAVICLSTVRKFNFSKYIFDSLVRNVDSSSEFYMYPRFLQLMIRAQIGDLSSHTTKYSSPALTQKVFSNMRRVGKGFSRVETPLFEGMIVAQQADVVADEGAAGVNIDDVPAADAEPTIPSPTPTTQSPPASQEQEQPSTLQIAQALEIIKLKQRVKRLEKKNKLKVSRLRRLKKVRTAQKVESSEDTVMDDVYKQGEIIANIDVDEDITLKDVAFVAKEVEVEKDAKVEDSADVQGRPVESQAQIYKIDLEHADKVLSMQDDEPDVAELKEVVEVVTTAKLMTEVVTAAAATITVVATAALTITTTPSAARRRKGVVIRDPEETTTPSIIIHSKPESKDKGKGIMVQEPKPLKKQAQIEQDEAYARELEAELNKNINWDDVIEHVKEKRKQDNVVLRYQALKRKPQSEAQARKNMMIYLRNMTGFKMDYFKGMRYDDIHLIFEKYFNSNVAFLEKTKEQMEEEDIRALKRKTKIPNDDDDAYSEATPLALKVPVVDYEIYSENNKPYYKIKRADGTHHLFLSFLSLLRNFDREDLEVLCQIVKERFAFLKPKNFSDDFFLTTLTYMFEKPDVQAQV</sequence>
<name>A0A6L2NQK3_TANCI</name>
<protein>
    <recommendedName>
        <fullName evidence="4">Glutamic acid-rich protein-like</fullName>
    </recommendedName>
</protein>